<evidence type="ECO:0008006" key="5">
    <source>
        <dbReference type="Google" id="ProtNLM"/>
    </source>
</evidence>
<feature type="region of interest" description="Disordered" evidence="1">
    <location>
        <begin position="105"/>
        <end position="145"/>
    </location>
</feature>
<evidence type="ECO:0000313" key="4">
    <source>
        <dbReference type="Proteomes" id="UP000197596"/>
    </source>
</evidence>
<feature type="compositionally biased region" description="Basic and acidic residues" evidence="1">
    <location>
        <begin position="77"/>
        <end position="93"/>
    </location>
</feature>
<dbReference type="Proteomes" id="UP000197596">
    <property type="component" value="Unassembled WGS sequence"/>
</dbReference>
<comment type="caution">
    <text evidence="3">The sequence shown here is derived from an EMBL/GenBank/DDBJ whole genome shotgun (WGS) entry which is preliminary data.</text>
</comment>
<evidence type="ECO:0000256" key="1">
    <source>
        <dbReference type="SAM" id="MobiDB-lite"/>
    </source>
</evidence>
<feature type="chain" id="PRO_5012105782" description="DUF4124 domain-containing protein" evidence="2">
    <location>
        <begin position="24"/>
        <end position="145"/>
    </location>
</feature>
<accession>A0A246WWD5</accession>
<dbReference type="EMBL" id="NJGU01000001">
    <property type="protein sequence ID" value="OWY31399.1"/>
    <property type="molecule type" value="Genomic_DNA"/>
</dbReference>
<evidence type="ECO:0000313" key="3">
    <source>
        <dbReference type="EMBL" id="OWY31399.1"/>
    </source>
</evidence>
<feature type="compositionally biased region" description="Pro residues" evidence="1">
    <location>
        <begin position="57"/>
        <end position="67"/>
    </location>
</feature>
<feature type="compositionally biased region" description="Basic and acidic residues" evidence="1">
    <location>
        <begin position="118"/>
        <end position="138"/>
    </location>
</feature>
<sequence>MIACLRFLLIPLALCAVALPCRAALYKCTEGGATVYADQPCSAAQAPAITPAPLPVVPALKTPPAPPRAKAEAAPATRRDTGPSRAEAAAKKKCDKLALRRRWAEQDLQETRSQPLRAQDKQLENARRKARRADEQYRLECPAPA</sequence>
<name>A0A246WWD5_9BURK</name>
<reference evidence="3 4" key="1">
    <citation type="submission" date="2017-06" db="EMBL/GenBank/DDBJ databases">
        <title>Herbaspirillum phytohormonus sp. nov., isolated from the root nodule of Robinia pseudoacacia in lead-zinc mine.</title>
        <authorList>
            <person name="Fan M."/>
            <person name="Lin Y."/>
        </authorList>
    </citation>
    <scope>NUCLEOTIDE SEQUENCE [LARGE SCALE GENOMIC DNA]</scope>
    <source>
        <strain evidence="3 4">HZ10</strain>
    </source>
</reference>
<dbReference type="AlphaFoldDB" id="A0A246WWD5"/>
<proteinExistence type="predicted"/>
<dbReference type="RefSeq" id="WP_088750168.1">
    <property type="nucleotide sequence ID" value="NZ_NJGU01000001.1"/>
</dbReference>
<gene>
    <name evidence="3" type="ORF">CEJ42_05020</name>
</gene>
<evidence type="ECO:0000256" key="2">
    <source>
        <dbReference type="SAM" id="SignalP"/>
    </source>
</evidence>
<organism evidence="3 4">
    <name type="scientific">Herbaspirillum robiniae</name>
    <dbReference type="NCBI Taxonomy" id="2014887"/>
    <lineage>
        <taxon>Bacteria</taxon>
        <taxon>Pseudomonadati</taxon>
        <taxon>Pseudomonadota</taxon>
        <taxon>Betaproteobacteria</taxon>
        <taxon>Burkholderiales</taxon>
        <taxon>Oxalobacteraceae</taxon>
        <taxon>Herbaspirillum</taxon>
    </lineage>
</organism>
<keyword evidence="2" id="KW-0732">Signal</keyword>
<protein>
    <recommendedName>
        <fullName evidence="5">DUF4124 domain-containing protein</fullName>
    </recommendedName>
</protein>
<feature type="signal peptide" evidence="2">
    <location>
        <begin position="1"/>
        <end position="23"/>
    </location>
</feature>
<feature type="region of interest" description="Disordered" evidence="1">
    <location>
        <begin position="57"/>
        <end position="93"/>
    </location>
</feature>